<dbReference type="KEGG" id="ssyi:EKG83_44745"/>
<evidence type="ECO:0000313" key="2">
    <source>
        <dbReference type="EMBL" id="QFZ23610.1"/>
    </source>
</evidence>
<feature type="signal peptide" evidence="1">
    <location>
        <begin position="1"/>
        <end position="26"/>
    </location>
</feature>
<accession>A0A5Q0HCR7</accession>
<proteinExistence type="predicted"/>
<reference evidence="3" key="1">
    <citation type="journal article" date="2021" name="Curr. Microbiol.">
        <title>Complete genome of nocamycin-producing strain Saccharothrix syringae NRRL B-16468 reveals the biosynthetic potential for secondary metabolites.</title>
        <authorList>
            <person name="Mo X."/>
            <person name="Yang S."/>
        </authorList>
    </citation>
    <scope>NUCLEOTIDE SEQUENCE [LARGE SCALE GENOMIC DNA]</scope>
    <source>
        <strain evidence="3">ATCC 51364 / DSM 43886 / JCM 6844 / KCTC 9398 / NBRC 14523 / NRRL B-16468 / INA 2240</strain>
    </source>
</reference>
<organism evidence="2 3">
    <name type="scientific">Saccharothrix syringae</name>
    <name type="common">Nocardiopsis syringae</name>
    <dbReference type="NCBI Taxonomy" id="103733"/>
    <lineage>
        <taxon>Bacteria</taxon>
        <taxon>Bacillati</taxon>
        <taxon>Actinomycetota</taxon>
        <taxon>Actinomycetes</taxon>
        <taxon>Pseudonocardiales</taxon>
        <taxon>Pseudonocardiaceae</taxon>
        <taxon>Saccharothrix</taxon>
    </lineage>
</organism>
<keyword evidence="1" id="KW-0732">Signal</keyword>
<gene>
    <name evidence="2" type="ORF">EKG83_44745</name>
</gene>
<protein>
    <recommendedName>
        <fullName evidence="4">Secreted protein</fullName>
    </recommendedName>
</protein>
<dbReference type="AlphaFoldDB" id="A0A5Q0HCR7"/>
<dbReference type="EMBL" id="CP034550">
    <property type="protein sequence ID" value="QFZ23610.1"/>
    <property type="molecule type" value="Genomic_DNA"/>
</dbReference>
<sequence length="83" mass="7853">MRTLGRLVVAAGATAAVLLAAPMANAADAPTEISQKVDSPRTPDSKFLPGLSLVNQVLGALGTGVSGGGLGNLGGGGLGNVGG</sequence>
<feature type="chain" id="PRO_5025055530" description="Secreted protein" evidence="1">
    <location>
        <begin position="27"/>
        <end position="83"/>
    </location>
</feature>
<evidence type="ECO:0008006" key="4">
    <source>
        <dbReference type="Google" id="ProtNLM"/>
    </source>
</evidence>
<dbReference type="RefSeq" id="WP_033428469.1">
    <property type="nucleotide sequence ID" value="NZ_CP034550.1"/>
</dbReference>
<evidence type="ECO:0000256" key="1">
    <source>
        <dbReference type="SAM" id="SignalP"/>
    </source>
</evidence>
<keyword evidence="3" id="KW-1185">Reference proteome</keyword>
<evidence type="ECO:0000313" key="3">
    <source>
        <dbReference type="Proteomes" id="UP000325787"/>
    </source>
</evidence>
<dbReference type="Proteomes" id="UP000325787">
    <property type="component" value="Chromosome"/>
</dbReference>
<name>A0A5Q0HCR7_SACSY</name>